<feature type="compositionally biased region" description="Pro residues" evidence="13">
    <location>
        <begin position="735"/>
        <end position="746"/>
    </location>
</feature>
<comment type="catalytic activity">
    <reaction evidence="12">
        <text>2 a Fe(II)-siderophore + NADP(+) + H(+) = 2 a Fe(III)-siderophore + NADPH</text>
        <dbReference type="Rhea" id="RHEA:28795"/>
        <dbReference type="Rhea" id="RHEA-COMP:11342"/>
        <dbReference type="Rhea" id="RHEA-COMP:11344"/>
        <dbReference type="ChEBI" id="CHEBI:15378"/>
        <dbReference type="ChEBI" id="CHEBI:29033"/>
        <dbReference type="ChEBI" id="CHEBI:29034"/>
        <dbReference type="ChEBI" id="CHEBI:57783"/>
        <dbReference type="ChEBI" id="CHEBI:58349"/>
        <dbReference type="EC" id="1.16.1.9"/>
    </reaction>
</comment>
<keyword evidence="8 14" id="KW-1133">Transmembrane helix</keyword>
<keyword evidence="17" id="KW-1185">Reference proteome</keyword>
<evidence type="ECO:0000256" key="11">
    <source>
        <dbReference type="ARBA" id="ARBA00023136"/>
    </source>
</evidence>
<evidence type="ECO:0000313" key="16">
    <source>
        <dbReference type="EMBL" id="KAL2830207.1"/>
    </source>
</evidence>
<keyword evidence="5" id="KW-1003">Cell membrane</keyword>
<dbReference type="EMBL" id="JBFXLS010000013">
    <property type="protein sequence ID" value="KAL2830207.1"/>
    <property type="molecule type" value="Genomic_DNA"/>
</dbReference>
<dbReference type="PANTHER" id="PTHR32361">
    <property type="entry name" value="FERRIC/CUPRIC REDUCTASE TRANSMEMBRANE COMPONENT"/>
    <property type="match status" value="1"/>
</dbReference>
<feature type="compositionally biased region" description="Polar residues" evidence="13">
    <location>
        <begin position="618"/>
        <end position="636"/>
    </location>
</feature>
<organism evidence="16 17">
    <name type="scientific">Aspergillus cavernicola</name>
    <dbReference type="NCBI Taxonomy" id="176166"/>
    <lineage>
        <taxon>Eukaryota</taxon>
        <taxon>Fungi</taxon>
        <taxon>Dikarya</taxon>
        <taxon>Ascomycota</taxon>
        <taxon>Pezizomycotina</taxon>
        <taxon>Eurotiomycetes</taxon>
        <taxon>Eurotiomycetidae</taxon>
        <taxon>Eurotiales</taxon>
        <taxon>Aspergillaceae</taxon>
        <taxon>Aspergillus</taxon>
        <taxon>Aspergillus subgen. Nidulantes</taxon>
    </lineage>
</organism>
<dbReference type="Pfam" id="PF01794">
    <property type="entry name" value="Ferric_reduct"/>
    <property type="match status" value="1"/>
</dbReference>
<feature type="compositionally biased region" description="Low complexity" evidence="13">
    <location>
        <begin position="637"/>
        <end position="700"/>
    </location>
</feature>
<dbReference type="InterPro" id="IPR051410">
    <property type="entry name" value="Ferric/Cupric_Reductase"/>
</dbReference>
<keyword evidence="4" id="KW-0813">Transport</keyword>
<dbReference type="EC" id="1.16.1.9" evidence="3"/>
<feature type="transmembrane region" description="Helical" evidence="14">
    <location>
        <begin position="233"/>
        <end position="251"/>
    </location>
</feature>
<dbReference type="InterPro" id="IPR039261">
    <property type="entry name" value="FNR_nucleotide-bd"/>
</dbReference>
<dbReference type="Pfam" id="PF08022">
    <property type="entry name" value="FAD_binding_8"/>
    <property type="match status" value="1"/>
</dbReference>
<keyword evidence="11 14" id="KW-0472">Membrane</keyword>
<dbReference type="PANTHER" id="PTHR32361:SF23">
    <property type="entry name" value="FERRIC-CHELATE REDUCTASE"/>
    <property type="match status" value="1"/>
</dbReference>
<dbReference type="InterPro" id="IPR013112">
    <property type="entry name" value="FAD-bd_8"/>
</dbReference>
<evidence type="ECO:0000256" key="9">
    <source>
        <dbReference type="ARBA" id="ARBA00023002"/>
    </source>
</evidence>
<dbReference type="Proteomes" id="UP001610335">
    <property type="component" value="Unassembled WGS sequence"/>
</dbReference>
<sequence length="827" mass="94115">MSSWDNVALLVKRIDAVFNSATNPADAAERQRDPWGEAGKYGRGWVYFSLVLLAASTLIRFYHTWGDRIRIALHKENPVAGFRSPQDEYELPSAATDSSTTLFFPAQGSLPNTKKQQSSVSTITPLNNVIALARWIFYRSLPEVRVGRYRIVFPSLGASAIILAALIFVTLYSFLPQPLYYSSIRIGSPPLAIRAGMLAVAMVPWIVALSTRANFISMLTGIGHERLNVLHRWAGYICLFLSLVHTIPFYVTPIWEQGMLEVYQQILPRNIYVYGTGLAALVPLIFLCIHSLPIVRDWMYELFVKIHLPVSIIFVAMLFWHTKNFLSSWSYLWATIAILVLSYAVRLTYLNWMNPLRLSFMIGEDSAVTILPQNAVKVTVPTQMRWKPGQYVYLRMPGIAFFQNHPFTVASLCSGDLPSQYGEEYRDLALVFRPFRGFTRDVLLKTVEYGPFKTWTSFLEGPYGGMRRQMAAFDDVIFFAGGSGITAIASHLLDLIKKMREGKAVTRSVRVVWALRDPESIDWFKEELRICRDHAPLNTVHCYFFLTGAKDNRGQPFATQDQQLYRDIVQEKIYDTLQDIEKRSSAYIREEAAGDEDREKELRRENEDTLTALPPRAYTSNLPRSSNYHSPMQNYAFSPYQQPSQFQPSPSQFQPSPSQFQPSPSQFQQSPHQSQQQFHQSPHQFQQQFQQQTPYQSPQSAGNVPFDFGFGQAQAQAQPQAQPQLHIQTAFSPSLAPPPPANPRPNPRFASLPLQKRNGWRIDYTRPDIPKMLNEFSKTFGHRTCVYVCGPPGMRVDVSDAVASLQHLVLTDSTKDEIFLHAENYNI</sequence>
<accession>A0ABR4IRJ4</accession>
<dbReference type="SUPFAM" id="SSF63380">
    <property type="entry name" value="Riboflavin synthase domain-like"/>
    <property type="match status" value="1"/>
</dbReference>
<evidence type="ECO:0000256" key="4">
    <source>
        <dbReference type="ARBA" id="ARBA00022448"/>
    </source>
</evidence>
<evidence type="ECO:0000256" key="2">
    <source>
        <dbReference type="ARBA" id="ARBA00006278"/>
    </source>
</evidence>
<dbReference type="SFLD" id="SFLDG01168">
    <property type="entry name" value="Ferric_reductase_subgroup_(FRE"/>
    <property type="match status" value="1"/>
</dbReference>
<dbReference type="InterPro" id="IPR017938">
    <property type="entry name" value="Riboflavin_synthase-like_b-brl"/>
</dbReference>
<feature type="transmembrane region" description="Helical" evidence="14">
    <location>
        <begin position="44"/>
        <end position="62"/>
    </location>
</feature>
<feature type="domain" description="FAD-binding FR-type" evidence="15">
    <location>
        <begin position="355"/>
        <end position="469"/>
    </location>
</feature>
<feature type="compositionally biased region" description="Basic and acidic residues" evidence="13">
    <location>
        <begin position="588"/>
        <end position="607"/>
    </location>
</feature>
<dbReference type="SUPFAM" id="SSF52343">
    <property type="entry name" value="Ferredoxin reductase-like, C-terminal NADP-linked domain"/>
    <property type="match status" value="1"/>
</dbReference>
<evidence type="ECO:0000313" key="17">
    <source>
        <dbReference type="Proteomes" id="UP001610335"/>
    </source>
</evidence>
<dbReference type="InterPro" id="IPR017927">
    <property type="entry name" value="FAD-bd_FR_type"/>
</dbReference>
<keyword evidence="9" id="KW-0560">Oxidoreductase</keyword>
<reference evidence="16 17" key="1">
    <citation type="submission" date="2024-07" db="EMBL/GenBank/DDBJ databases">
        <title>Section-level genome sequencing and comparative genomics of Aspergillus sections Usti and Cavernicolus.</title>
        <authorList>
            <consortium name="Lawrence Berkeley National Laboratory"/>
            <person name="Nybo J.L."/>
            <person name="Vesth T.C."/>
            <person name="Theobald S."/>
            <person name="Frisvad J.C."/>
            <person name="Larsen T.O."/>
            <person name="Kjaerboelling I."/>
            <person name="Rothschild-Mancinelli K."/>
            <person name="Lyhne E.K."/>
            <person name="Kogle M.E."/>
            <person name="Barry K."/>
            <person name="Clum A."/>
            <person name="Na H."/>
            <person name="Ledsgaard L."/>
            <person name="Lin J."/>
            <person name="Lipzen A."/>
            <person name="Kuo A."/>
            <person name="Riley R."/>
            <person name="Mondo S."/>
            <person name="LaButti K."/>
            <person name="Haridas S."/>
            <person name="Pangalinan J."/>
            <person name="Salamov A.A."/>
            <person name="Simmons B.A."/>
            <person name="Magnuson J.K."/>
            <person name="Chen J."/>
            <person name="Drula E."/>
            <person name="Henrissat B."/>
            <person name="Wiebenga A."/>
            <person name="Lubbers R.J."/>
            <person name="Gomes A.C."/>
            <person name="Makela M.R."/>
            <person name="Stajich J."/>
            <person name="Grigoriev I.V."/>
            <person name="Mortensen U.H."/>
            <person name="De vries R.P."/>
            <person name="Baker S.E."/>
            <person name="Andersen M.R."/>
        </authorList>
    </citation>
    <scope>NUCLEOTIDE SEQUENCE [LARGE SCALE GENOMIC DNA]</scope>
    <source>
        <strain evidence="16 17">CBS 600.67</strain>
    </source>
</reference>
<name>A0ABR4IRJ4_9EURO</name>
<feature type="region of interest" description="Disordered" evidence="13">
    <location>
        <begin position="588"/>
        <end position="708"/>
    </location>
</feature>
<evidence type="ECO:0000256" key="5">
    <source>
        <dbReference type="ARBA" id="ARBA00022475"/>
    </source>
</evidence>
<proteinExistence type="inferred from homology"/>
<evidence type="ECO:0000256" key="7">
    <source>
        <dbReference type="ARBA" id="ARBA00022982"/>
    </source>
</evidence>
<feature type="transmembrane region" description="Helical" evidence="14">
    <location>
        <begin position="476"/>
        <end position="493"/>
    </location>
</feature>
<evidence type="ECO:0000259" key="15">
    <source>
        <dbReference type="PROSITE" id="PS51384"/>
    </source>
</evidence>
<dbReference type="Pfam" id="PF08030">
    <property type="entry name" value="NAD_binding_6"/>
    <property type="match status" value="1"/>
</dbReference>
<comment type="subcellular location">
    <subcellularLocation>
        <location evidence="1">Cell membrane</location>
        <topology evidence="1">Multi-pass membrane protein</topology>
    </subcellularLocation>
</comment>
<dbReference type="PROSITE" id="PS51384">
    <property type="entry name" value="FAD_FR"/>
    <property type="match status" value="1"/>
</dbReference>
<feature type="transmembrane region" description="Helical" evidence="14">
    <location>
        <begin position="195"/>
        <end position="213"/>
    </location>
</feature>
<evidence type="ECO:0000256" key="6">
    <source>
        <dbReference type="ARBA" id="ARBA00022692"/>
    </source>
</evidence>
<dbReference type="InterPro" id="IPR013121">
    <property type="entry name" value="Fe_red_NAD-bd_6"/>
</dbReference>
<evidence type="ECO:0000256" key="14">
    <source>
        <dbReference type="SAM" id="Phobius"/>
    </source>
</evidence>
<feature type="transmembrane region" description="Helical" evidence="14">
    <location>
        <begin position="151"/>
        <end position="175"/>
    </location>
</feature>
<evidence type="ECO:0000256" key="8">
    <source>
        <dbReference type="ARBA" id="ARBA00022989"/>
    </source>
</evidence>
<dbReference type="SFLD" id="SFLDS00052">
    <property type="entry name" value="Ferric_Reductase_Domain"/>
    <property type="match status" value="1"/>
</dbReference>
<keyword evidence="7" id="KW-0249">Electron transport</keyword>
<feature type="transmembrane region" description="Helical" evidence="14">
    <location>
        <begin position="332"/>
        <end position="352"/>
    </location>
</feature>
<protein>
    <recommendedName>
        <fullName evidence="3">ferric-chelate reductase (NADPH)</fullName>
        <ecNumber evidence="3">1.16.1.9</ecNumber>
    </recommendedName>
</protein>
<keyword evidence="10" id="KW-0406">Ion transport</keyword>
<evidence type="ECO:0000256" key="1">
    <source>
        <dbReference type="ARBA" id="ARBA00004651"/>
    </source>
</evidence>
<evidence type="ECO:0000256" key="12">
    <source>
        <dbReference type="ARBA" id="ARBA00048483"/>
    </source>
</evidence>
<feature type="region of interest" description="Disordered" evidence="13">
    <location>
        <begin position="731"/>
        <end position="753"/>
    </location>
</feature>
<dbReference type="Gene3D" id="3.40.50.80">
    <property type="entry name" value="Nucleotide-binding domain of ferredoxin-NADP reductase (FNR) module"/>
    <property type="match status" value="2"/>
</dbReference>
<evidence type="ECO:0000256" key="10">
    <source>
        <dbReference type="ARBA" id="ARBA00023065"/>
    </source>
</evidence>
<comment type="caution">
    <text evidence="16">The sequence shown here is derived from an EMBL/GenBank/DDBJ whole genome shotgun (WGS) entry which is preliminary data.</text>
</comment>
<dbReference type="CDD" id="cd06186">
    <property type="entry name" value="NOX_Duox_like_FAD_NADP"/>
    <property type="match status" value="1"/>
</dbReference>
<feature type="transmembrane region" description="Helical" evidence="14">
    <location>
        <begin position="302"/>
        <end position="320"/>
    </location>
</feature>
<gene>
    <name evidence="16" type="ORF">BDW59DRAFT_22232</name>
</gene>
<comment type="similarity">
    <text evidence="2">Belongs to the ferric reductase (FRE) family.</text>
</comment>
<evidence type="ECO:0000256" key="13">
    <source>
        <dbReference type="SAM" id="MobiDB-lite"/>
    </source>
</evidence>
<keyword evidence="6 14" id="KW-0812">Transmembrane</keyword>
<dbReference type="InterPro" id="IPR013130">
    <property type="entry name" value="Fe3_Rdtase_TM_dom"/>
</dbReference>
<feature type="transmembrane region" description="Helical" evidence="14">
    <location>
        <begin position="271"/>
        <end position="295"/>
    </location>
</feature>
<evidence type="ECO:0000256" key="3">
    <source>
        <dbReference type="ARBA" id="ARBA00012668"/>
    </source>
</evidence>